<name>A0ABS3LCF3_9ENTE</name>
<proteinExistence type="predicted"/>
<organism evidence="2 3">
    <name type="scientific">Candidatus Enterococcus moelleringii</name>
    <dbReference type="NCBI Taxonomy" id="2815325"/>
    <lineage>
        <taxon>Bacteria</taxon>
        <taxon>Bacillati</taxon>
        <taxon>Bacillota</taxon>
        <taxon>Bacilli</taxon>
        <taxon>Lactobacillales</taxon>
        <taxon>Enterococcaceae</taxon>
        <taxon>Enterococcus</taxon>
    </lineage>
</organism>
<dbReference type="EMBL" id="JAFREM010000021">
    <property type="protein sequence ID" value="MBO1307312.1"/>
    <property type="molecule type" value="Genomic_DNA"/>
</dbReference>
<keyword evidence="3" id="KW-1185">Reference proteome</keyword>
<dbReference type="Proteomes" id="UP000664601">
    <property type="component" value="Unassembled WGS sequence"/>
</dbReference>
<feature type="transmembrane region" description="Helical" evidence="1">
    <location>
        <begin position="65"/>
        <end position="82"/>
    </location>
</feature>
<dbReference type="RefSeq" id="WP_207674238.1">
    <property type="nucleotide sequence ID" value="NZ_JAFREM010000021.1"/>
</dbReference>
<reference evidence="2 3" key="1">
    <citation type="submission" date="2021-03" db="EMBL/GenBank/DDBJ databases">
        <title>Enterococcal diversity collection.</title>
        <authorList>
            <person name="Gilmore M.S."/>
            <person name="Schwartzman J."/>
            <person name="Van Tyne D."/>
            <person name="Martin M."/>
            <person name="Earl A.M."/>
            <person name="Manson A.L."/>
            <person name="Straub T."/>
            <person name="Salamzade R."/>
            <person name="Saavedra J."/>
            <person name="Lebreton F."/>
            <person name="Prichula J."/>
            <person name="Schaufler K."/>
            <person name="Gaca A."/>
            <person name="Sgardioli B."/>
            <person name="Wagenaar J."/>
            <person name="Strong T."/>
        </authorList>
    </citation>
    <scope>NUCLEOTIDE SEQUENCE [LARGE SCALE GENOMIC DNA]</scope>
    <source>
        <strain evidence="2 3">669A</strain>
    </source>
</reference>
<feature type="transmembrane region" description="Helical" evidence="1">
    <location>
        <begin position="5"/>
        <end position="23"/>
    </location>
</feature>
<keyword evidence="1" id="KW-0472">Membrane</keyword>
<evidence type="ECO:0000256" key="1">
    <source>
        <dbReference type="SAM" id="Phobius"/>
    </source>
</evidence>
<gene>
    <name evidence="2" type="ORF">JZO70_14130</name>
</gene>
<protein>
    <submittedName>
        <fullName evidence="2">Uncharacterized protein</fullName>
    </submittedName>
</protein>
<keyword evidence="1" id="KW-1133">Transmembrane helix</keyword>
<keyword evidence="1" id="KW-0812">Transmembrane</keyword>
<accession>A0ABS3LCF3</accession>
<comment type="caution">
    <text evidence="2">The sequence shown here is derived from an EMBL/GenBank/DDBJ whole genome shotgun (WGS) entry which is preliminary data.</text>
</comment>
<evidence type="ECO:0000313" key="2">
    <source>
        <dbReference type="EMBL" id="MBO1307312.1"/>
    </source>
</evidence>
<sequence>MKRYLFPLLAGFAVASLLYIFGFTTALNYSGYGILLFGMALSGNLVSGDRMRANAQYESSLPKNFYLQVIVFSLPFLLLNYLA</sequence>
<evidence type="ECO:0000313" key="3">
    <source>
        <dbReference type="Proteomes" id="UP000664601"/>
    </source>
</evidence>